<dbReference type="SUPFAM" id="SSF46689">
    <property type="entry name" value="Homeodomain-like"/>
    <property type="match status" value="1"/>
</dbReference>
<evidence type="ECO:0000259" key="4">
    <source>
        <dbReference type="PROSITE" id="PS01124"/>
    </source>
</evidence>
<dbReference type="SMART" id="SM00342">
    <property type="entry name" value="HTH_ARAC"/>
    <property type="match status" value="1"/>
</dbReference>
<evidence type="ECO:0000256" key="2">
    <source>
        <dbReference type="ARBA" id="ARBA00023125"/>
    </source>
</evidence>
<dbReference type="PRINTS" id="PR00032">
    <property type="entry name" value="HTHARAC"/>
</dbReference>
<dbReference type="InterPro" id="IPR011051">
    <property type="entry name" value="RmlC_Cupin_sf"/>
</dbReference>
<dbReference type="InterPro" id="IPR014710">
    <property type="entry name" value="RmlC-like_jellyroll"/>
</dbReference>
<evidence type="ECO:0000256" key="1">
    <source>
        <dbReference type="ARBA" id="ARBA00023015"/>
    </source>
</evidence>
<name>A0ABV9H9A9_9HYPH</name>
<evidence type="ECO:0000313" key="6">
    <source>
        <dbReference type="Proteomes" id="UP001596042"/>
    </source>
</evidence>
<dbReference type="Pfam" id="PF12833">
    <property type="entry name" value="HTH_18"/>
    <property type="match status" value="1"/>
</dbReference>
<dbReference type="InterPro" id="IPR020449">
    <property type="entry name" value="Tscrpt_reg_AraC-type_HTH"/>
</dbReference>
<keyword evidence="2" id="KW-0238">DNA-binding</keyword>
<dbReference type="Gene3D" id="1.10.10.60">
    <property type="entry name" value="Homeodomain-like"/>
    <property type="match status" value="1"/>
</dbReference>
<keyword evidence="1" id="KW-0805">Transcription regulation</keyword>
<dbReference type="InterPro" id="IPR018062">
    <property type="entry name" value="HTH_AraC-typ_CS"/>
</dbReference>
<dbReference type="Proteomes" id="UP001596042">
    <property type="component" value="Unassembled WGS sequence"/>
</dbReference>
<organism evidence="5 6">
    <name type="scientific">Daeguia caeni</name>
    <dbReference type="NCBI Taxonomy" id="439612"/>
    <lineage>
        <taxon>Bacteria</taxon>
        <taxon>Pseudomonadati</taxon>
        <taxon>Pseudomonadota</taxon>
        <taxon>Alphaproteobacteria</taxon>
        <taxon>Hyphomicrobiales</taxon>
        <taxon>Brucellaceae</taxon>
        <taxon>Daeguia</taxon>
    </lineage>
</organism>
<accession>A0ABV9H9A9</accession>
<protein>
    <submittedName>
        <fullName evidence="5">Helix-turn-helix domain-containing protein</fullName>
    </submittedName>
</protein>
<proteinExistence type="predicted"/>
<sequence length="294" mass="33629">MREAFPAYATYGEPARPVDLDFIHVDRVMNHKDYHGGKATPHLHPHFGQLSLWFKGGGRYEIEGKAWTFEAPMMHFVPANTLHGFEVDPATTDCWVISIANHALAGMADQLPFDLTRSHYVLSHQGDEHSWKMAEQLFELAYAEYSVERQGRMRLVGLLTRSLFEIFGRLQAAGNTIAAPRLVRLALDFQVLVDQHYAEDWKIEDYCRKLGVTRHQLARACQELWQQGIKDVIDATRLRVAQRMLHYTVSSVEAIAYETGFNDPAYFSRFFRKMTGQSPAAWRQQASRASQQGV</sequence>
<dbReference type="PANTHER" id="PTHR43280:SF32">
    <property type="entry name" value="TRANSCRIPTIONAL REGULATORY PROTEIN"/>
    <property type="match status" value="1"/>
</dbReference>
<dbReference type="PROSITE" id="PS01124">
    <property type="entry name" value="HTH_ARAC_FAMILY_2"/>
    <property type="match status" value="1"/>
</dbReference>
<dbReference type="PANTHER" id="PTHR43280">
    <property type="entry name" value="ARAC-FAMILY TRANSCRIPTIONAL REGULATOR"/>
    <property type="match status" value="1"/>
</dbReference>
<dbReference type="EMBL" id="JBHSEL010000122">
    <property type="protein sequence ID" value="MFC4626145.1"/>
    <property type="molecule type" value="Genomic_DNA"/>
</dbReference>
<dbReference type="InterPro" id="IPR018060">
    <property type="entry name" value="HTH_AraC"/>
</dbReference>
<feature type="domain" description="HTH araC/xylS-type" evidence="4">
    <location>
        <begin position="187"/>
        <end position="285"/>
    </location>
</feature>
<comment type="caution">
    <text evidence="5">The sequence shown here is derived from an EMBL/GenBank/DDBJ whole genome shotgun (WGS) entry which is preliminary data.</text>
</comment>
<dbReference type="Gene3D" id="2.60.120.10">
    <property type="entry name" value="Jelly Rolls"/>
    <property type="match status" value="1"/>
</dbReference>
<dbReference type="PROSITE" id="PS00041">
    <property type="entry name" value="HTH_ARAC_FAMILY_1"/>
    <property type="match status" value="1"/>
</dbReference>
<evidence type="ECO:0000256" key="3">
    <source>
        <dbReference type="ARBA" id="ARBA00023163"/>
    </source>
</evidence>
<dbReference type="SUPFAM" id="SSF51182">
    <property type="entry name" value="RmlC-like cupins"/>
    <property type="match status" value="1"/>
</dbReference>
<gene>
    <name evidence="5" type="ORF">ACFO1V_13180</name>
</gene>
<evidence type="ECO:0000313" key="5">
    <source>
        <dbReference type="EMBL" id="MFC4626145.1"/>
    </source>
</evidence>
<dbReference type="InterPro" id="IPR009057">
    <property type="entry name" value="Homeodomain-like_sf"/>
</dbReference>
<reference evidence="6" key="1">
    <citation type="journal article" date="2019" name="Int. J. Syst. Evol. Microbiol.">
        <title>The Global Catalogue of Microorganisms (GCM) 10K type strain sequencing project: providing services to taxonomists for standard genome sequencing and annotation.</title>
        <authorList>
            <consortium name="The Broad Institute Genomics Platform"/>
            <consortium name="The Broad Institute Genome Sequencing Center for Infectious Disease"/>
            <person name="Wu L."/>
            <person name="Ma J."/>
        </authorList>
    </citation>
    <scope>NUCLEOTIDE SEQUENCE [LARGE SCALE GENOMIC DNA]</scope>
    <source>
        <strain evidence="6">CGMCC 1.15731</strain>
    </source>
</reference>
<keyword evidence="6" id="KW-1185">Reference proteome</keyword>
<dbReference type="RefSeq" id="WP_374832672.1">
    <property type="nucleotide sequence ID" value="NZ_JBHEEZ010000017.1"/>
</dbReference>
<keyword evidence="3" id="KW-0804">Transcription</keyword>